<sequence length="877" mass="94724">MSQMLTEYRAHVAEREALGVPPQPLTDAQTADLVELLKNPPAGEEDYLVDLLENRVPAGVDQAAYVKAAFLNAIVKGEATSPLITKERAVYLLGTMLGGYNVAPLVDLLDNAELGGLAAEALKKTLLVFDAFHDVEEKAKAGNANAKAVLQSWAEGEWFTTRPEVPTEMTITVFKVTGETNTDDLSPAQDAWSRPDIPLHANAMLKNERDGINPEKNGEIGPISQIKELIAKGNPVAYVGDVVGTGSSRKSATNSVLWFFGDEIPYIPNKKDGGVCLGGKIAPIFFNTMEDAGALPVEIDVADMNMGDEVTLKIDHATATVSAFKNGTQIAESKLKTPVLLDEVRAGGRINLIIGRNLTSKAREALGLEPSTLFRIPEQPADTGKGFTLAQKMVGRACGLPEGQGIRPGTYCEPKMTTVGSQDTTGPMTRDELKDLACLGFSSDLVMQSFCHTAAYPKPIDVVTHHTLPDFIMNRGGVSLRPGDGVIHSWLNRMLLPDTVGTGGDSHTRFPIGISFPAGSGLVAFAAATGVMPLDMPESVLVKFKGKMQPGITLRDLVHAIPYYAIQEGDLTVEKKGKKNIFSGRILEIDLTEMENDLTVEQAFELSDASAERSAAGCAITVSEEKVAEYLRSNIVMLKWMIAEGYGDARTLARRAENMQKWLDNPSLLKADADAEYTKVYEIDLADIKEPILCCPNDPDDAKLLSEVAGDKIDEVFIGSCMTNIGHFRAAGKLLSEVPAGSLTTRLWIAPPTKMDERQLMDEGYYNTYAQAGARTEMPGCSLCMGNQARIAPNSTAVSTSTRNFPNRLGQGANVYLASAELASVASVLGKLPTVEEYMAYAGKLESMEAEVYNYLNFDQMSEYTEKSDKISVAQLA</sequence>
<dbReference type="PROSITE" id="PS00450">
    <property type="entry name" value="ACONITASE_1"/>
    <property type="match status" value="1"/>
</dbReference>
<dbReference type="NCBIfam" id="TIGR00117">
    <property type="entry name" value="acnB"/>
    <property type="match status" value="1"/>
</dbReference>
<dbReference type="InterPro" id="IPR015933">
    <property type="entry name" value="Aconitase_B_HEAT-like_dom"/>
</dbReference>
<dbReference type="UniPathway" id="UPA00946"/>
<keyword evidence="9 16" id="KW-0816">Tricarboxylic acid cycle</keyword>
<evidence type="ECO:0000256" key="2">
    <source>
        <dbReference type="ARBA" id="ARBA00004717"/>
    </source>
</evidence>
<feature type="domain" description="Aconitase B swivel" evidence="20">
    <location>
        <begin position="171"/>
        <end position="387"/>
    </location>
</feature>
<dbReference type="InterPro" id="IPR018136">
    <property type="entry name" value="Aconitase_4Fe-4S_BS"/>
</dbReference>
<dbReference type="Gene3D" id="3.40.1060.10">
    <property type="entry name" value="Aconitase, Domain 2"/>
    <property type="match status" value="1"/>
</dbReference>
<evidence type="ECO:0000256" key="13">
    <source>
        <dbReference type="ARBA" id="ARBA00023014"/>
    </source>
</evidence>
<comment type="pathway">
    <text evidence="2 16">Carbohydrate metabolism; tricarboxylic acid cycle; isocitrate from oxaloacetate: step 2/2.</text>
</comment>
<dbReference type="InterPro" id="IPR001030">
    <property type="entry name" value="Acoase/IPM_deHydtase_lsu_aba"/>
</dbReference>
<dbReference type="InterPro" id="IPR015929">
    <property type="entry name" value="Aconitase_B_swivel"/>
</dbReference>
<keyword evidence="10 17" id="KW-0479">Metal-binding</keyword>
<feature type="binding site" evidence="18">
    <location>
        <position position="194"/>
    </location>
    <ligand>
        <name>substrate</name>
    </ligand>
</feature>
<dbReference type="Pfam" id="PF06434">
    <property type="entry name" value="Aconitase_2_N"/>
    <property type="match status" value="1"/>
</dbReference>
<evidence type="ECO:0000259" key="19">
    <source>
        <dbReference type="Pfam" id="PF00330"/>
    </source>
</evidence>
<dbReference type="SUPFAM" id="SSF52016">
    <property type="entry name" value="LeuD/IlvD-like"/>
    <property type="match status" value="1"/>
</dbReference>
<evidence type="ECO:0000313" key="22">
    <source>
        <dbReference type="EMBL" id="STZ63490.1"/>
    </source>
</evidence>
<dbReference type="CDD" id="cd01581">
    <property type="entry name" value="AcnB"/>
    <property type="match status" value="1"/>
</dbReference>
<feature type="domain" description="Aconitase B HEAT-like" evidence="21">
    <location>
        <begin position="7"/>
        <end position="159"/>
    </location>
</feature>
<dbReference type="GO" id="GO:0047456">
    <property type="term" value="F:2-methylisocitrate dehydratase activity"/>
    <property type="evidence" value="ECO:0007669"/>
    <property type="project" value="UniProtKB-EC"/>
</dbReference>
<feature type="binding site" evidence="17">
    <location>
        <position position="721"/>
    </location>
    <ligand>
        <name>[4Fe-4S] cluster</name>
        <dbReference type="ChEBI" id="CHEBI:49883"/>
    </ligand>
</feature>
<evidence type="ECO:0000256" key="12">
    <source>
        <dbReference type="ARBA" id="ARBA00023004"/>
    </source>
</evidence>
<feature type="binding site" evidence="18">
    <location>
        <position position="808"/>
    </location>
    <ligand>
        <name>substrate</name>
    </ligand>
</feature>
<reference evidence="22 23" key="1">
    <citation type="submission" date="2018-06" db="EMBL/GenBank/DDBJ databases">
        <authorList>
            <consortium name="Pathogen Informatics"/>
            <person name="Doyle S."/>
        </authorList>
    </citation>
    <scope>NUCLEOTIDE SEQUENCE [LARGE SCALE GENOMIC DNA]</scope>
    <source>
        <strain evidence="22 23">NCTC10359</strain>
    </source>
</reference>
<evidence type="ECO:0000259" key="21">
    <source>
        <dbReference type="Pfam" id="PF11791"/>
    </source>
</evidence>
<evidence type="ECO:0000256" key="17">
    <source>
        <dbReference type="PIRSR" id="PIRSR036687-1"/>
    </source>
</evidence>
<evidence type="ECO:0000256" key="18">
    <source>
        <dbReference type="PIRSR" id="PIRSR036687-2"/>
    </source>
</evidence>
<dbReference type="GO" id="GO:0046872">
    <property type="term" value="F:metal ion binding"/>
    <property type="evidence" value="ECO:0007669"/>
    <property type="project" value="UniProtKB-KW"/>
</dbReference>
<keyword evidence="13 17" id="KW-0411">Iron-sulfur</keyword>
<comment type="pathway">
    <text evidence="3">Organic acid metabolism; propanoate degradation.</text>
</comment>
<feature type="domain" description="Aconitase/3-isopropylmalate dehydratase large subunit alpha/beta/alpha" evidence="19">
    <location>
        <begin position="480"/>
        <end position="830"/>
    </location>
</feature>
<keyword evidence="12 17" id="KW-0408">Iron</keyword>
<dbReference type="Pfam" id="PF11791">
    <property type="entry name" value="Aconitase_B_N"/>
    <property type="match status" value="1"/>
</dbReference>
<evidence type="ECO:0000256" key="6">
    <source>
        <dbReference type="ARBA" id="ARBA00013250"/>
    </source>
</evidence>
<dbReference type="InterPro" id="IPR036288">
    <property type="entry name" value="Aconitase_B_HEAT-like_dom_sf"/>
</dbReference>
<organism evidence="22 23">
    <name type="scientific">Moraxella lacunata</name>
    <dbReference type="NCBI Taxonomy" id="477"/>
    <lineage>
        <taxon>Bacteria</taxon>
        <taxon>Pseudomonadati</taxon>
        <taxon>Pseudomonadota</taxon>
        <taxon>Gammaproteobacteria</taxon>
        <taxon>Moraxellales</taxon>
        <taxon>Moraxellaceae</taxon>
        <taxon>Moraxella</taxon>
    </lineage>
</organism>
<dbReference type="InterPro" id="IPR004406">
    <property type="entry name" value="Aconitase_B"/>
</dbReference>
<dbReference type="Proteomes" id="UP000254437">
    <property type="component" value="Unassembled WGS sequence"/>
</dbReference>
<comment type="similarity">
    <text evidence="4 16">Belongs to the aconitase/IPM isomerase family.</text>
</comment>
<evidence type="ECO:0000256" key="16">
    <source>
        <dbReference type="PIRNR" id="PIRNR036687"/>
    </source>
</evidence>
<feature type="binding site" evidence="18">
    <location>
        <position position="506"/>
    </location>
    <ligand>
        <name>substrate</name>
    </ligand>
</feature>
<protein>
    <recommendedName>
        <fullName evidence="7 16">Aconitate hydratase B</fullName>
        <ecNumber evidence="5 16">4.2.1.3</ecNumber>
        <ecNumber evidence="6 16">4.2.1.99</ecNumber>
    </recommendedName>
    <alternativeName>
        <fullName evidence="16">2-methylisocitrate dehydratase</fullName>
    </alternativeName>
</protein>
<dbReference type="FunFam" id="3.30.499.10:FF:000001">
    <property type="entry name" value="Aconitate hydratase B"/>
    <property type="match status" value="1"/>
</dbReference>
<keyword evidence="8 17" id="KW-0004">4Fe-4S</keyword>
<evidence type="ECO:0000256" key="4">
    <source>
        <dbReference type="ARBA" id="ARBA00007185"/>
    </source>
</evidence>
<dbReference type="GO" id="GO:0019629">
    <property type="term" value="P:propionate catabolic process, 2-methylcitrate cycle"/>
    <property type="evidence" value="ECO:0007669"/>
    <property type="project" value="UniProtKB-ARBA"/>
</dbReference>
<dbReference type="FunFam" id="3.20.19.10:FF:000004">
    <property type="entry name" value="Aconitate hydratase B"/>
    <property type="match status" value="1"/>
</dbReference>
<dbReference type="SUPFAM" id="SSF53732">
    <property type="entry name" value="Aconitase iron-sulfur domain"/>
    <property type="match status" value="1"/>
</dbReference>
<evidence type="ECO:0000256" key="11">
    <source>
        <dbReference type="ARBA" id="ARBA00022884"/>
    </source>
</evidence>
<evidence type="ECO:0000256" key="5">
    <source>
        <dbReference type="ARBA" id="ARBA00012926"/>
    </source>
</evidence>
<evidence type="ECO:0000256" key="14">
    <source>
        <dbReference type="ARBA" id="ARBA00023239"/>
    </source>
</evidence>
<keyword evidence="14 16" id="KW-0456">Lyase</keyword>
<evidence type="ECO:0000256" key="8">
    <source>
        <dbReference type="ARBA" id="ARBA00022485"/>
    </source>
</evidence>
<proteinExistence type="inferred from homology"/>
<dbReference type="Gene3D" id="1.25.40.310">
    <property type="entry name" value="Aconitate B, HEAT-like domain"/>
    <property type="match status" value="1"/>
</dbReference>
<dbReference type="GO" id="GO:0051539">
    <property type="term" value="F:4 iron, 4 sulfur cluster binding"/>
    <property type="evidence" value="ECO:0007669"/>
    <property type="project" value="UniProtKB-KW"/>
</dbReference>
<gene>
    <name evidence="22" type="primary">acnB</name>
    <name evidence="22" type="ORF">NCTC10359_01921</name>
</gene>
<name>A0A378TU48_MORLA</name>
<dbReference type="UniPathway" id="UPA00223">
    <property type="reaction ID" value="UER00718"/>
</dbReference>
<feature type="binding site" evidence="18">
    <location>
        <begin position="247"/>
        <end position="249"/>
    </location>
    <ligand>
        <name>substrate</name>
    </ligand>
</feature>
<dbReference type="FunFam" id="3.30.499.10:FF:000008">
    <property type="entry name" value="Aconitate hydratase B"/>
    <property type="match status" value="1"/>
</dbReference>
<dbReference type="SUPFAM" id="SSF74778">
    <property type="entry name" value="Aconitase B, N-terminal domain"/>
    <property type="match status" value="1"/>
</dbReference>
<dbReference type="Pfam" id="PF00330">
    <property type="entry name" value="Aconitase"/>
    <property type="match status" value="1"/>
</dbReference>
<feature type="binding site" evidence="17">
    <location>
        <position position="784"/>
    </location>
    <ligand>
        <name>[4Fe-4S] cluster</name>
        <dbReference type="ChEBI" id="CHEBI:49883"/>
    </ligand>
</feature>
<dbReference type="GO" id="GO:0003994">
    <property type="term" value="F:aconitate hydratase activity"/>
    <property type="evidence" value="ECO:0007669"/>
    <property type="project" value="UniProtKB-EC"/>
</dbReference>
<evidence type="ECO:0000256" key="15">
    <source>
        <dbReference type="ARBA" id="ARBA00023501"/>
    </source>
</evidence>
<evidence type="ECO:0000259" key="20">
    <source>
        <dbReference type="Pfam" id="PF06434"/>
    </source>
</evidence>
<evidence type="ECO:0000313" key="23">
    <source>
        <dbReference type="Proteomes" id="UP000254437"/>
    </source>
</evidence>
<dbReference type="Gene3D" id="3.30.499.10">
    <property type="entry name" value="Aconitase, domain 3"/>
    <property type="match status" value="2"/>
</dbReference>
<dbReference type="STRING" id="477.A9309_11225"/>
<dbReference type="EC" id="4.2.1.3" evidence="5 16"/>
<accession>A0A378TU48</accession>
<dbReference type="InterPro" id="IPR015931">
    <property type="entry name" value="Acnase/IPM_dHydase_lsu_aba_1/3"/>
</dbReference>
<dbReference type="InterPro" id="IPR050926">
    <property type="entry name" value="Aconitase/IPM_isomerase"/>
</dbReference>
<comment type="catalytic activity">
    <reaction evidence="1 16">
        <text>(2S,3R)-3-hydroxybutane-1,2,3-tricarboxylate = 2-methyl-cis-aconitate + H2O</text>
        <dbReference type="Rhea" id="RHEA:17941"/>
        <dbReference type="ChEBI" id="CHEBI:15377"/>
        <dbReference type="ChEBI" id="CHEBI:57429"/>
        <dbReference type="ChEBI" id="CHEBI:57872"/>
        <dbReference type="EC" id="4.2.1.99"/>
    </reaction>
</comment>
<keyword evidence="11" id="KW-0694">RNA-binding</keyword>
<evidence type="ECO:0000256" key="10">
    <source>
        <dbReference type="ARBA" id="ARBA00022723"/>
    </source>
</evidence>
<comment type="cofactor">
    <cofactor evidence="17">
        <name>[4Fe-4S] cluster</name>
        <dbReference type="ChEBI" id="CHEBI:49883"/>
    </cofactor>
    <text evidence="17">Binds 1 [4Fe-4S] cluster per subunit.</text>
</comment>
<dbReference type="CDD" id="cd01576">
    <property type="entry name" value="AcnB_Swivel"/>
    <property type="match status" value="1"/>
</dbReference>
<dbReference type="InterPro" id="IPR015932">
    <property type="entry name" value="Aconitase_dom2"/>
</dbReference>
<feature type="binding site" evidence="18">
    <location>
        <position position="803"/>
    </location>
    <ligand>
        <name>substrate</name>
    </ligand>
</feature>
<evidence type="ECO:0000256" key="3">
    <source>
        <dbReference type="ARBA" id="ARBA00005026"/>
    </source>
</evidence>
<feature type="binding site" evidence="17">
    <location>
        <position position="781"/>
    </location>
    <ligand>
        <name>[4Fe-4S] cluster</name>
        <dbReference type="ChEBI" id="CHEBI:49883"/>
    </ligand>
</feature>
<dbReference type="AlphaFoldDB" id="A0A378TU48"/>
<dbReference type="NCBIfam" id="NF006690">
    <property type="entry name" value="PRK09238.1"/>
    <property type="match status" value="1"/>
</dbReference>
<dbReference type="Gene3D" id="3.20.19.10">
    <property type="entry name" value="Aconitase, domain 4"/>
    <property type="match status" value="1"/>
</dbReference>
<dbReference type="EC" id="4.2.1.99" evidence="6 16"/>
<dbReference type="GO" id="GO:0003730">
    <property type="term" value="F:mRNA 3'-UTR binding"/>
    <property type="evidence" value="ECO:0007669"/>
    <property type="project" value="UniProtKB-ARBA"/>
</dbReference>
<evidence type="ECO:0000256" key="1">
    <source>
        <dbReference type="ARBA" id="ARBA00000118"/>
    </source>
</evidence>
<feature type="binding site" evidence="18">
    <location>
        <begin position="422"/>
        <end position="424"/>
    </location>
    <ligand>
        <name>substrate</name>
    </ligand>
</feature>
<evidence type="ECO:0000256" key="9">
    <source>
        <dbReference type="ARBA" id="ARBA00022532"/>
    </source>
</evidence>
<comment type="catalytic activity">
    <reaction evidence="15 16">
        <text>citrate = D-threo-isocitrate</text>
        <dbReference type="Rhea" id="RHEA:10336"/>
        <dbReference type="ChEBI" id="CHEBI:15562"/>
        <dbReference type="ChEBI" id="CHEBI:16947"/>
        <dbReference type="EC" id="4.2.1.3"/>
    </reaction>
</comment>
<dbReference type="FunFam" id="1.25.40.310:FF:000001">
    <property type="entry name" value="Aconitate hydratase B"/>
    <property type="match status" value="1"/>
</dbReference>
<dbReference type="PIRSF" id="PIRSF036687">
    <property type="entry name" value="AcnB"/>
    <property type="match status" value="1"/>
</dbReference>
<dbReference type="GO" id="GO:0005829">
    <property type="term" value="C:cytosol"/>
    <property type="evidence" value="ECO:0007669"/>
    <property type="project" value="InterPro"/>
</dbReference>
<dbReference type="PANTHER" id="PTHR43160">
    <property type="entry name" value="ACONITATE HYDRATASE B"/>
    <property type="match status" value="1"/>
</dbReference>
<dbReference type="PANTHER" id="PTHR43160:SF4">
    <property type="entry name" value="ACONITATE HYDRATASE B"/>
    <property type="match status" value="1"/>
</dbReference>
<dbReference type="PROSITE" id="PS01244">
    <property type="entry name" value="ACONITASE_2"/>
    <property type="match status" value="1"/>
</dbReference>
<dbReference type="InterPro" id="IPR036008">
    <property type="entry name" value="Aconitase_4Fe-4S_dom"/>
</dbReference>
<dbReference type="GO" id="GO:0006099">
    <property type="term" value="P:tricarboxylic acid cycle"/>
    <property type="evidence" value="ECO:0007669"/>
    <property type="project" value="UniProtKB-UniPathway"/>
</dbReference>
<dbReference type="EMBL" id="UGQU01000003">
    <property type="protein sequence ID" value="STZ63490.1"/>
    <property type="molecule type" value="Genomic_DNA"/>
</dbReference>
<evidence type="ECO:0000256" key="7">
    <source>
        <dbReference type="ARBA" id="ARBA00019379"/>
    </source>
</evidence>
<dbReference type="InterPro" id="IPR015928">
    <property type="entry name" value="Aconitase/3IPM_dehydase_swvl"/>
</dbReference>